<organism evidence="15 16">
    <name type="scientific">Nitratireductor basaltis</name>
    <dbReference type="NCBI Taxonomy" id="472175"/>
    <lineage>
        <taxon>Bacteria</taxon>
        <taxon>Pseudomonadati</taxon>
        <taxon>Pseudomonadota</taxon>
        <taxon>Alphaproteobacteria</taxon>
        <taxon>Hyphomicrobiales</taxon>
        <taxon>Phyllobacteriaceae</taxon>
        <taxon>Nitratireductor</taxon>
    </lineage>
</organism>
<dbReference type="FunFam" id="3.40.50.620:FF:000003">
    <property type="entry name" value="Leucine--tRNA ligase"/>
    <property type="match status" value="1"/>
</dbReference>
<dbReference type="InterPro" id="IPR025709">
    <property type="entry name" value="Leu_tRNA-synth_edit"/>
</dbReference>
<dbReference type="Gene3D" id="1.10.730.10">
    <property type="entry name" value="Isoleucyl-tRNA Synthetase, Domain 1"/>
    <property type="match status" value="2"/>
</dbReference>
<keyword evidence="5 9" id="KW-0067">ATP-binding</keyword>
<dbReference type="HAMAP" id="MF_00049_B">
    <property type="entry name" value="Leu_tRNA_synth_B"/>
    <property type="match status" value="1"/>
</dbReference>
<dbReference type="PANTHER" id="PTHR43740:SF2">
    <property type="entry name" value="LEUCINE--TRNA LIGASE, MITOCHONDRIAL"/>
    <property type="match status" value="1"/>
</dbReference>
<gene>
    <name evidence="9 15" type="primary">leuS</name>
    <name evidence="15" type="ORF">EL18_02933</name>
</gene>
<evidence type="ECO:0000256" key="8">
    <source>
        <dbReference type="ARBA" id="ARBA00047469"/>
    </source>
</evidence>
<dbReference type="SUPFAM" id="SSF52374">
    <property type="entry name" value="Nucleotidylyl transferase"/>
    <property type="match status" value="1"/>
</dbReference>
<feature type="short sequence motif" description="'KMSKS' region" evidence="9">
    <location>
        <begin position="655"/>
        <end position="659"/>
    </location>
</feature>
<evidence type="ECO:0000256" key="4">
    <source>
        <dbReference type="ARBA" id="ARBA00022741"/>
    </source>
</evidence>
<feature type="domain" description="Aminoacyl-tRNA synthetase class Ia" evidence="11">
    <location>
        <begin position="457"/>
        <end position="613"/>
    </location>
</feature>
<keyword evidence="16" id="KW-1185">Reference proteome</keyword>
<keyword evidence="2 9" id="KW-0963">Cytoplasm</keyword>
<evidence type="ECO:0000259" key="13">
    <source>
        <dbReference type="Pfam" id="PF09334"/>
    </source>
</evidence>
<dbReference type="GO" id="GO:0002161">
    <property type="term" value="F:aminoacyl-tRNA deacylase activity"/>
    <property type="evidence" value="ECO:0007669"/>
    <property type="project" value="InterPro"/>
</dbReference>
<dbReference type="Pfam" id="PF08264">
    <property type="entry name" value="Anticodon_1"/>
    <property type="match status" value="1"/>
</dbReference>
<dbReference type="InterPro" id="IPR002300">
    <property type="entry name" value="aa-tRNA-synth_Ia"/>
</dbReference>
<dbReference type="Gene3D" id="3.40.50.620">
    <property type="entry name" value="HUPs"/>
    <property type="match status" value="2"/>
</dbReference>
<evidence type="ECO:0000259" key="11">
    <source>
        <dbReference type="Pfam" id="PF00133"/>
    </source>
</evidence>
<dbReference type="Pfam" id="PF00133">
    <property type="entry name" value="tRNA-synt_1"/>
    <property type="match status" value="1"/>
</dbReference>
<keyword evidence="6 9" id="KW-0648">Protein biosynthesis</keyword>
<reference evidence="15 16" key="1">
    <citation type="submission" date="2014-05" db="EMBL/GenBank/DDBJ databases">
        <title>Draft Genome Sequence of Nitratireductor basaltis Strain UMTGB225, A Marine Bacterium Isolated from Green Barrel Tunicate.</title>
        <authorList>
            <person name="Gan H.Y."/>
        </authorList>
    </citation>
    <scope>NUCLEOTIDE SEQUENCE [LARGE SCALE GENOMIC DNA]</scope>
    <source>
        <strain evidence="15 16">UMTGB225</strain>
    </source>
</reference>
<dbReference type="InterPro" id="IPR014729">
    <property type="entry name" value="Rossmann-like_a/b/a_fold"/>
</dbReference>
<evidence type="ECO:0000256" key="5">
    <source>
        <dbReference type="ARBA" id="ARBA00022840"/>
    </source>
</evidence>
<dbReference type="AlphaFoldDB" id="A0A084U6U3"/>
<evidence type="ECO:0000256" key="1">
    <source>
        <dbReference type="ARBA" id="ARBA00005594"/>
    </source>
</evidence>
<dbReference type="Pfam" id="PF09334">
    <property type="entry name" value="tRNA-synt_1g"/>
    <property type="match status" value="1"/>
</dbReference>
<dbReference type="SUPFAM" id="SSF47323">
    <property type="entry name" value="Anticodon-binding domain of a subclass of class I aminoacyl-tRNA synthetases"/>
    <property type="match status" value="1"/>
</dbReference>
<comment type="similarity">
    <text evidence="1 9 10">Belongs to the class-I aminoacyl-tRNA synthetase family.</text>
</comment>
<dbReference type="FunFam" id="1.10.730.10:FF:000002">
    <property type="entry name" value="Leucine--tRNA ligase"/>
    <property type="match status" value="1"/>
</dbReference>
<dbReference type="InterPro" id="IPR001412">
    <property type="entry name" value="aa-tRNA-synth_I_CS"/>
</dbReference>
<dbReference type="InterPro" id="IPR009080">
    <property type="entry name" value="tRNAsynth_Ia_anticodon-bd"/>
</dbReference>
<dbReference type="Gene3D" id="3.10.20.590">
    <property type="match status" value="1"/>
</dbReference>
<keyword evidence="3 9" id="KW-0436">Ligase</keyword>
<evidence type="ECO:0000256" key="10">
    <source>
        <dbReference type="RuleBase" id="RU363035"/>
    </source>
</evidence>
<dbReference type="InterPro" id="IPR002302">
    <property type="entry name" value="Leu-tRNA-ligase"/>
</dbReference>
<dbReference type="InterPro" id="IPR009008">
    <property type="entry name" value="Val/Leu/Ile-tRNA-synth_edit"/>
</dbReference>
<dbReference type="NCBIfam" id="TIGR00396">
    <property type="entry name" value="leuS_bact"/>
    <property type="match status" value="1"/>
</dbReference>
<comment type="catalytic activity">
    <reaction evidence="8 9">
        <text>tRNA(Leu) + L-leucine + ATP = L-leucyl-tRNA(Leu) + AMP + diphosphate</text>
        <dbReference type="Rhea" id="RHEA:11688"/>
        <dbReference type="Rhea" id="RHEA-COMP:9613"/>
        <dbReference type="Rhea" id="RHEA-COMP:9622"/>
        <dbReference type="ChEBI" id="CHEBI:30616"/>
        <dbReference type="ChEBI" id="CHEBI:33019"/>
        <dbReference type="ChEBI" id="CHEBI:57427"/>
        <dbReference type="ChEBI" id="CHEBI:78442"/>
        <dbReference type="ChEBI" id="CHEBI:78494"/>
        <dbReference type="ChEBI" id="CHEBI:456215"/>
        <dbReference type="EC" id="6.1.1.4"/>
    </reaction>
</comment>
<dbReference type="Gene3D" id="2.20.28.290">
    <property type="match status" value="1"/>
</dbReference>
<keyword evidence="7 9" id="KW-0030">Aminoacyl-tRNA synthetase</keyword>
<proteinExistence type="inferred from homology"/>
<evidence type="ECO:0000256" key="9">
    <source>
        <dbReference type="HAMAP-Rule" id="MF_00049"/>
    </source>
</evidence>
<evidence type="ECO:0000259" key="12">
    <source>
        <dbReference type="Pfam" id="PF08264"/>
    </source>
</evidence>
<dbReference type="EMBL" id="JMQM01000002">
    <property type="protein sequence ID" value="KFB08679.1"/>
    <property type="molecule type" value="Genomic_DNA"/>
</dbReference>
<comment type="caution">
    <text evidence="15">The sequence shown here is derived from an EMBL/GenBank/DDBJ whole genome shotgun (WGS) entry which is preliminary data.</text>
</comment>
<dbReference type="CDD" id="cd07958">
    <property type="entry name" value="Anticodon_Ia_Leu_BEm"/>
    <property type="match status" value="1"/>
</dbReference>
<feature type="short sequence motif" description="'HIGH' region" evidence="9">
    <location>
        <begin position="69"/>
        <end position="79"/>
    </location>
</feature>
<keyword evidence="4 9" id="KW-0547">Nucleotide-binding</keyword>
<name>A0A084U6U3_9HYPH</name>
<accession>A0A084U6U3</accession>
<dbReference type="InterPro" id="IPR013155">
    <property type="entry name" value="M/V/L/I-tRNA-synth_anticd-bd"/>
</dbReference>
<protein>
    <recommendedName>
        <fullName evidence="9">Leucine--tRNA ligase</fullName>
        <ecNumber evidence="9">6.1.1.4</ecNumber>
    </recommendedName>
    <alternativeName>
        <fullName evidence="9">Leucyl-tRNA synthetase</fullName>
        <shortName evidence="9">LeuRS</shortName>
    </alternativeName>
</protein>
<dbReference type="PATRIC" id="fig|472175.3.peg.2926"/>
<evidence type="ECO:0000313" key="16">
    <source>
        <dbReference type="Proteomes" id="UP000053675"/>
    </source>
</evidence>
<evidence type="ECO:0000259" key="14">
    <source>
        <dbReference type="Pfam" id="PF13603"/>
    </source>
</evidence>
<evidence type="ECO:0000256" key="6">
    <source>
        <dbReference type="ARBA" id="ARBA00022917"/>
    </source>
</evidence>
<comment type="subcellular location">
    <subcellularLocation>
        <location evidence="9">Cytoplasm</location>
    </subcellularLocation>
</comment>
<feature type="domain" description="Leucyl-tRNA synthetase editing" evidence="14">
    <location>
        <begin position="248"/>
        <end position="438"/>
    </location>
</feature>
<dbReference type="InterPro" id="IPR015413">
    <property type="entry name" value="Methionyl/Leucyl_tRNA_Synth"/>
</dbReference>
<feature type="domain" description="Methionyl/Leucyl tRNA synthetase" evidence="13">
    <location>
        <begin position="64"/>
        <end position="198"/>
    </location>
</feature>
<evidence type="ECO:0000256" key="3">
    <source>
        <dbReference type="ARBA" id="ARBA00022598"/>
    </source>
</evidence>
<dbReference type="GO" id="GO:0006429">
    <property type="term" value="P:leucyl-tRNA aminoacylation"/>
    <property type="evidence" value="ECO:0007669"/>
    <property type="project" value="UniProtKB-UniRule"/>
</dbReference>
<evidence type="ECO:0000313" key="15">
    <source>
        <dbReference type="EMBL" id="KFB08679.1"/>
    </source>
</evidence>
<dbReference type="GO" id="GO:0005829">
    <property type="term" value="C:cytosol"/>
    <property type="evidence" value="ECO:0007669"/>
    <property type="project" value="TreeGrafter"/>
</dbReference>
<feature type="domain" description="Methionyl/Valyl/Leucyl/Isoleucyl-tRNA synthetase anticodon-binding" evidence="12">
    <location>
        <begin position="740"/>
        <end position="862"/>
    </location>
</feature>
<sequence length="898" mass="100762">MRLTLVTKHGEGPPTVSGTFLCEKTGMATERYNPRTSEPKWQKAWEEAKLFETRNDDGRPTYYVLEMFPYPSGRIHIGHTRNYTMGDVVARYKRARGFNVLHPMGWDAFGMPAENAAMQNKVHPKEWTYQNIATMRGQLKTFGLSLDWSREFATCDVDYYHRQQMLFVDFYENDLITRKTSKVNWDPVDQTVLANEQVIDGKGWRSGAEVEQRELAQWFFKITDFSDELLEAIDGLDNWPEKVRLMQRNWIGRSEGLLVRWELDADTAPGGESELQVYTTRPDTLFGASFMAIAADHPLARKAATENAELAAFCEECRRMGTSAAALETAEKRGFDTGIRVKHPFDPEWTLPVYVANFVLMDYGTGAIFGCPSGDQRDLDFANKYGLPVTPVVLPEGADPESFKITDEAYTDDGVMINSRFLDGMPTDKAFEEVASRLEKADLNGKPVAERKVNYRLRDWGISRQRYWGCPIPMIHCESCGVVPVPKDDLPVVLPDDVDFDTPGNPLDRHPTWKHVKCPKCGSDARRETDTMDTFVDSSWYFACFTAPDADTPTIPDIANRWLPVDQYIGGVEHAILHLLYSRFFTRAMRKAGHLDLDEPFKGLFTQGMVVHETFKAEDGRWLAPTEVRIEGSGADRKAFEIDTGKPVTIGQLEKMSKSKKNTVSPEEITGSFGADTARWFTLSDSPPDRDVEWTDDGAAGAHRFLQRVWRLVVDNKSVIEGVEGSPAREGSAAAISKPAHKALKAVGEDIERLAFNRAIARMHELVNELHGTIGKLGADASEEEKAAARNAVEILIHVIAPFMPHLAEECWHEIGGTDLVAARSWPDYDPTLVVDNEIILPVQINGKKRGDLTIARDADKSSIEQAVLELDFVQKALNGAEPRKVIVVPQRIVNVVA</sequence>
<dbReference type="GO" id="GO:0004823">
    <property type="term" value="F:leucine-tRNA ligase activity"/>
    <property type="evidence" value="ECO:0007669"/>
    <property type="project" value="UniProtKB-UniRule"/>
</dbReference>
<dbReference type="PROSITE" id="PS00178">
    <property type="entry name" value="AA_TRNA_LIGASE_I"/>
    <property type="match status" value="1"/>
</dbReference>
<dbReference type="Proteomes" id="UP000053675">
    <property type="component" value="Unassembled WGS sequence"/>
</dbReference>
<evidence type="ECO:0000256" key="7">
    <source>
        <dbReference type="ARBA" id="ARBA00023146"/>
    </source>
</evidence>
<feature type="binding site" evidence="9">
    <location>
        <position position="658"/>
    </location>
    <ligand>
        <name>ATP</name>
        <dbReference type="ChEBI" id="CHEBI:30616"/>
    </ligand>
</feature>
<evidence type="ECO:0000256" key="2">
    <source>
        <dbReference type="ARBA" id="ARBA00022490"/>
    </source>
</evidence>
<dbReference type="GO" id="GO:0005524">
    <property type="term" value="F:ATP binding"/>
    <property type="evidence" value="ECO:0007669"/>
    <property type="project" value="UniProtKB-UniRule"/>
</dbReference>
<dbReference type="SUPFAM" id="SSF50677">
    <property type="entry name" value="ValRS/IleRS/LeuRS editing domain"/>
    <property type="match status" value="1"/>
</dbReference>
<dbReference type="Pfam" id="PF13603">
    <property type="entry name" value="tRNA-synt_1_2"/>
    <property type="match status" value="1"/>
</dbReference>
<dbReference type="PRINTS" id="PR00985">
    <property type="entry name" value="TRNASYNTHLEU"/>
</dbReference>
<dbReference type="PANTHER" id="PTHR43740">
    <property type="entry name" value="LEUCYL-TRNA SYNTHETASE"/>
    <property type="match status" value="1"/>
</dbReference>
<dbReference type="STRING" id="472175.EL18_02933"/>
<dbReference type="eggNOG" id="COG0495">
    <property type="taxonomic scope" value="Bacteria"/>
</dbReference>
<dbReference type="CDD" id="cd00812">
    <property type="entry name" value="LeuRS_core"/>
    <property type="match status" value="1"/>
</dbReference>
<dbReference type="EC" id="6.1.1.4" evidence="9"/>